<keyword evidence="8" id="KW-1185">Reference proteome</keyword>
<dbReference type="InterPro" id="IPR012901">
    <property type="entry name" value="CARME"/>
</dbReference>
<keyword evidence="5" id="KW-0949">S-adenosyl-L-methionine</keyword>
<feature type="region of interest" description="Disordered" evidence="6">
    <location>
        <begin position="1"/>
        <end position="36"/>
    </location>
</feature>
<dbReference type="PANTHER" id="PTHR12303:SF6">
    <property type="entry name" value="CARNOSINE N-METHYLTRANSFERASE"/>
    <property type="match status" value="1"/>
</dbReference>
<dbReference type="FunCoup" id="A0A317Y0A1">
    <property type="interactions" value="187"/>
</dbReference>
<proteinExistence type="inferred from homology"/>
<dbReference type="GO" id="GO:0030735">
    <property type="term" value="F:carnosine N-methyltransferase activity"/>
    <property type="evidence" value="ECO:0007669"/>
    <property type="project" value="UniProtKB-EC"/>
</dbReference>
<protein>
    <recommendedName>
        <fullName evidence="2">carnosine N-methyltransferase</fullName>
        <ecNumber evidence="2">2.1.1.22</ecNumber>
    </recommendedName>
</protein>
<dbReference type="OrthoDB" id="978at2759"/>
<gene>
    <name evidence="7" type="ORF">BCV70DRAFT_197994</name>
</gene>
<feature type="region of interest" description="Disordered" evidence="6">
    <location>
        <begin position="153"/>
        <end position="200"/>
    </location>
</feature>
<evidence type="ECO:0000313" key="8">
    <source>
        <dbReference type="Proteomes" id="UP000246740"/>
    </source>
</evidence>
<reference evidence="7 8" key="1">
    <citation type="journal article" date="2018" name="Mol. Biol. Evol.">
        <title>Broad Genomic Sampling Reveals a Smut Pathogenic Ancestry of the Fungal Clade Ustilaginomycotina.</title>
        <authorList>
            <person name="Kijpornyongpan T."/>
            <person name="Mondo S.J."/>
            <person name="Barry K."/>
            <person name="Sandor L."/>
            <person name="Lee J."/>
            <person name="Lipzen A."/>
            <person name="Pangilinan J."/>
            <person name="LaButti K."/>
            <person name="Hainaut M."/>
            <person name="Henrissat B."/>
            <person name="Grigoriev I.V."/>
            <person name="Spatafora J.W."/>
            <person name="Aime M.C."/>
        </authorList>
    </citation>
    <scope>NUCLEOTIDE SEQUENCE [LARGE SCALE GENOMIC DNA]</scope>
    <source>
        <strain evidence="7 8">MCA 3645</strain>
    </source>
</reference>
<sequence>MQGSDIQMNGNGNGNGADAELEASASGPHEEMEPISREERRHFANVLRSFDEYLPYCLLANNARRNSFLSLPRAHQQLLSDVGKPLPLPRLDTYSSVSSSASTAAATAVEPGQGFRARLEEVDDRIRRNADLLAQIVDESRGFLGEDQSLLDESAAMSGSGAESETPGHSHNHGHHQHGAVLASSSSSGQRRKRRKIRGHDVDKIQSTLKQLVRDWSVEGRDERNAVYAPILEAVEQRYGSIPFEERGEIRILVPGAGLGRLAFDFAAKGFSCQGNEFSFHMLLTSHHILNKTTAPLQHTIYPFVHSSSNWREAGDMLRAISIPDVLPSTLPHTCEFSMVAGEFVEVYSKPQEQKAWNVVATCFFIDTAKNVLRYLETLNNTLPIGGHWINAGPLLWHFENTGNSSTGSSPGADSLSIELTLDEVIDLVAKMGFEIEEQRTLPPAPYTASLNGMLEYNYHPEFFVCRKVRDIAPAPVV</sequence>
<dbReference type="GO" id="GO:0032259">
    <property type="term" value="P:methylation"/>
    <property type="evidence" value="ECO:0007669"/>
    <property type="project" value="UniProtKB-KW"/>
</dbReference>
<evidence type="ECO:0000256" key="4">
    <source>
        <dbReference type="ARBA" id="ARBA00022679"/>
    </source>
</evidence>
<comment type="similarity">
    <text evidence="1">Belongs to the carnosine N-methyltransferase family.</text>
</comment>
<evidence type="ECO:0000256" key="5">
    <source>
        <dbReference type="ARBA" id="ARBA00022691"/>
    </source>
</evidence>
<evidence type="ECO:0000256" key="3">
    <source>
        <dbReference type="ARBA" id="ARBA00022603"/>
    </source>
</evidence>
<evidence type="ECO:0000256" key="6">
    <source>
        <dbReference type="SAM" id="MobiDB-lite"/>
    </source>
</evidence>
<dbReference type="Proteomes" id="UP000246740">
    <property type="component" value="Unassembled WGS sequence"/>
</dbReference>
<dbReference type="SMART" id="SM01296">
    <property type="entry name" value="N2227"/>
    <property type="match status" value="1"/>
</dbReference>
<keyword evidence="4" id="KW-0808">Transferase</keyword>
<dbReference type="EC" id="2.1.1.22" evidence="2"/>
<dbReference type="SUPFAM" id="SSF53335">
    <property type="entry name" value="S-adenosyl-L-methionine-dependent methyltransferases"/>
    <property type="match status" value="1"/>
</dbReference>
<dbReference type="AlphaFoldDB" id="A0A317Y0A1"/>
<evidence type="ECO:0000313" key="7">
    <source>
        <dbReference type="EMBL" id="PWZ03802.1"/>
    </source>
</evidence>
<dbReference type="PANTHER" id="PTHR12303">
    <property type="entry name" value="CARNOSINE N-METHYLTRANSFERASE"/>
    <property type="match status" value="1"/>
</dbReference>
<feature type="compositionally biased region" description="Low complexity" evidence="6">
    <location>
        <begin position="153"/>
        <end position="165"/>
    </location>
</feature>
<keyword evidence="3" id="KW-0489">Methyltransferase</keyword>
<organism evidence="7 8">
    <name type="scientific">Testicularia cyperi</name>
    <dbReference type="NCBI Taxonomy" id="1882483"/>
    <lineage>
        <taxon>Eukaryota</taxon>
        <taxon>Fungi</taxon>
        <taxon>Dikarya</taxon>
        <taxon>Basidiomycota</taxon>
        <taxon>Ustilaginomycotina</taxon>
        <taxon>Ustilaginomycetes</taxon>
        <taxon>Ustilaginales</taxon>
        <taxon>Anthracoideaceae</taxon>
        <taxon>Testicularia</taxon>
    </lineage>
</organism>
<dbReference type="STRING" id="1882483.A0A317Y0A1"/>
<evidence type="ECO:0000256" key="1">
    <source>
        <dbReference type="ARBA" id="ARBA00010086"/>
    </source>
</evidence>
<name>A0A317Y0A1_9BASI</name>
<dbReference type="Pfam" id="PF07942">
    <property type="entry name" value="CARME"/>
    <property type="match status" value="1"/>
</dbReference>
<evidence type="ECO:0000256" key="2">
    <source>
        <dbReference type="ARBA" id="ARBA00012003"/>
    </source>
</evidence>
<accession>A0A317Y0A1</accession>
<dbReference type="EMBL" id="KZ819188">
    <property type="protein sequence ID" value="PWZ03802.1"/>
    <property type="molecule type" value="Genomic_DNA"/>
</dbReference>
<dbReference type="InterPro" id="IPR029063">
    <property type="entry name" value="SAM-dependent_MTases_sf"/>
</dbReference>
<dbReference type="InParanoid" id="A0A317Y0A1"/>